<keyword evidence="2" id="KW-0442">Lipid degradation</keyword>
<dbReference type="GO" id="GO:0005737">
    <property type="term" value="C:cytoplasm"/>
    <property type="evidence" value="ECO:0007669"/>
    <property type="project" value="TreeGrafter"/>
</dbReference>
<proteinExistence type="predicted"/>
<keyword evidence="1 2" id="KW-0443">Lipid metabolism</keyword>
<feature type="active site" description="Proton acceptor" evidence="2">
    <location>
        <position position="275"/>
    </location>
</feature>
<dbReference type="GO" id="GO:0055088">
    <property type="term" value="P:lipid homeostasis"/>
    <property type="evidence" value="ECO:0007669"/>
    <property type="project" value="TreeGrafter"/>
</dbReference>
<keyword evidence="2" id="KW-0378">Hydrolase</keyword>
<dbReference type="PANTHER" id="PTHR12406:SF7">
    <property type="entry name" value="PATATIN-LIKE PHOSPHOLIPASE DOMAIN-CONTAINING PROTEIN 4"/>
    <property type="match status" value="1"/>
</dbReference>
<dbReference type="InterPro" id="IPR033562">
    <property type="entry name" value="PLPL"/>
</dbReference>
<evidence type="ECO:0000313" key="4">
    <source>
        <dbReference type="EMBL" id="EQC32358.1"/>
    </source>
</evidence>
<accession>T0RJ13</accession>
<feature type="active site" description="Nucleophile" evidence="2">
    <location>
        <position position="158"/>
    </location>
</feature>
<sequence length="344" mass="38759">MASRCRWRSTCATRKDRCALPSSLFSEPLAASIMDALWTDDSRPSHKRKRDASDDANPVWKYVASTLQKRVRVPTYVPFASTLNAFWAGDNDDKEAVEEASVEVPRPLGVRVEPTHARGATVQIGFGGCGGFYNYHLGIASVLQEHFDLTNCVFSGASAGCFPALVLALGRDVKSFFYGPNLTLVQDANEKTFYGLRDWIPLTKEHVLKTLAPDAYTRVDNKFFVSITHVPSLANELVTTFTSNEDMVECILASGHVPIYTNEVLKPYRGQKYVDGCVSNNWPVPHGDDHPSHVFQIYHWRTIWPHWCLISTNTEWAITQFQWGRDDALAHIHEIEALLHYKTQ</sequence>
<dbReference type="InParanoid" id="T0RJ13"/>
<dbReference type="GO" id="GO:0005811">
    <property type="term" value="C:lipid droplet"/>
    <property type="evidence" value="ECO:0007669"/>
    <property type="project" value="TreeGrafter"/>
</dbReference>
<evidence type="ECO:0000313" key="5">
    <source>
        <dbReference type="Proteomes" id="UP000030762"/>
    </source>
</evidence>
<dbReference type="Proteomes" id="UP000030762">
    <property type="component" value="Unassembled WGS sequence"/>
</dbReference>
<dbReference type="InterPro" id="IPR016035">
    <property type="entry name" value="Acyl_Trfase/lysoPLipase"/>
</dbReference>
<dbReference type="STRING" id="1156394.T0RJ13"/>
<evidence type="ECO:0000256" key="2">
    <source>
        <dbReference type="PROSITE-ProRule" id="PRU01161"/>
    </source>
</evidence>
<dbReference type="VEuPathDB" id="FungiDB:SDRG_10105"/>
<dbReference type="InterPro" id="IPR002641">
    <property type="entry name" value="PNPLA_dom"/>
</dbReference>
<evidence type="ECO:0000259" key="3">
    <source>
        <dbReference type="PROSITE" id="PS51635"/>
    </source>
</evidence>
<dbReference type="EMBL" id="JH767164">
    <property type="protein sequence ID" value="EQC32358.1"/>
    <property type="molecule type" value="Genomic_DNA"/>
</dbReference>
<dbReference type="OrthoDB" id="197155at2759"/>
<dbReference type="GeneID" id="19950832"/>
<dbReference type="RefSeq" id="XP_008614299.1">
    <property type="nucleotide sequence ID" value="XM_008616077.1"/>
</dbReference>
<keyword evidence="5" id="KW-1185">Reference proteome</keyword>
<dbReference type="PROSITE" id="PS51635">
    <property type="entry name" value="PNPLA"/>
    <property type="match status" value="1"/>
</dbReference>
<dbReference type="AlphaFoldDB" id="T0RJ13"/>
<dbReference type="SUPFAM" id="SSF52151">
    <property type="entry name" value="FabD/lysophospholipase-like"/>
    <property type="match status" value="1"/>
</dbReference>
<organism evidence="4 5">
    <name type="scientific">Saprolegnia diclina (strain VS20)</name>
    <dbReference type="NCBI Taxonomy" id="1156394"/>
    <lineage>
        <taxon>Eukaryota</taxon>
        <taxon>Sar</taxon>
        <taxon>Stramenopiles</taxon>
        <taxon>Oomycota</taxon>
        <taxon>Saprolegniomycetes</taxon>
        <taxon>Saprolegniales</taxon>
        <taxon>Saprolegniaceae</taxon>
        <taxon>Saprolegnia</taxon>
    </lineage>
</organism>
<feature type="short sequence motif" description="GXSXG" evidence="2">
    <location>
        <begin position="156"/>
        <end position="160"/>
    </location>
</feature>
<dbReference type="GO" id="GO:0004806">
    <property type="term" value="F:triacylglycerol lipase activity"/>
    <property type="evidence" value="ECO:0007669"/>
    <property type="project" value="TreeGrafter"/>
</dbReference>
<reference evidence="4 5" key="1">
    <citation type="submission" date="2012-04" db="EMBL/GenBank/DDBJ databases">
        <title>The Genome Sequence of Saprolegnia declina VS20.</title>
        <authorList>
            <consortium name="The Broad Institute Genome Sequencing Platform"/>
            <person name="Russ C."/>
            <person name="Nusbaum C."/>
            <person name="Tyler B."/>
            <person name="van West P."/>
            <person name="Dieguez-Uribeondo J."/>
            <person name="de Bruijn I."/>
            <person name="Tripathy S."/>
            <person name="Jiang R."/>
            <person name="Young S.K."/>
            <person name="Zeng Q."/>
            <person name="Gargeya S."/>
            <person name="Fitzgerald M."/>
            <person name="Haas B."/>
            <person name="Abouelleil A."/>
            <person name="Alvarado L."/>
            <person name="Arachchi H.M."/>
            <person name="Berlin A."/>
            <person name="Chapman S.B."/>
            <person name="Goldberg J."/>
            <person name="Griggs A."/>
            <person name="Gujja S."/>
            <person name="Hansen M."/>
            <person name="Howarth C."/>
            <person name="Imamovic A."/>
            <person name="Larimer J."/>
            <person name="McCowen C."/>
            <person name="Montmayeur A."/>
            <person name="Murphy C."/>
            <person name="Neiman D."/>
            <person name="Pearson M."/>
            <person name="Priest M."/>
            <person name="Roberts A."/>
            <person name="Saif S."/>
            <person name="Shea T."/>
            <person name="Sisk P."/>
            <person name="Sykes S."/>
            <person name="Wortman J."/>
            <person name="Nusbaum C."/>
            <person name="Birren B."/>
        </authorList>
    </citation>
    <scope>NUCLEOTIDE SEQUENCE [LARGE SCALE GENOMIC DNA]</scope>
    <source>
        <strain evidence="4 5">VS20</strain>
    </source>
</reference>
<dbReference type="Pfam" id="PF01734">
    <property type="entry name" value="Patatin"/>
    <property type="match status" value="1"/>
</dbReference>
<feature type="domain" description="PNPLA" evidence="3">
    <location>
        <begin position="124"/>
        <end position="288"/>
    </location>
</feature>
<dbReference type="OMA" id="TWTSNEE"/>
<gene>
    <name evidence="4" type="ORF">SDRG_10105</name>
</gene>
<dbReference type="Gene3D" id="3.40.1090.10">
    <property type="entry name" value="Cytosolic phospholipase A2 catalytic domain"/>
    <property type="match status" value="1"/>
</dbReference>
<evidence type="ECO:0000256" key="1">
    <source>
        <dbReference type="ARBA" id="ARBA00023098"/>
    </source>
</evidence>
<dbReference type="GO" id="GO:0019433">
    <property type="term" value="P:triglyceride catabolic process"/>
    <property type="evidence" value="ECO:0007669"/>
    <property type="project" value="TreeGrafter"/>
</dbReference>
<dbReference type="PANTHER" id="PTHR12406">
    <property type="entry name" value="CALCIUM-INDEPENDENT PHOSPHOLIPASE A2 IPLA2 -RELATED"/>
    <property type="match status" value="1"/>
</dbReference>
<dbReference type="GO" id="GO:0016020">
    <property type="term" value="C:membrane"/>
    <property type="evidence" value="ECO:0007669"/>
    <property type="project" value="TreeGrafter"/>
</dbReference>
<dbReference type="eggNOG" id="KOG3773">
    <property type="taxonomic scope" value="Eukaryota"/>
</dbReference>
<protein>
    <recommendedName>
        <fullName evidence="3">PNPLA domain-containing protein</fullName>
    </recommendedName>
</protein>
<comment type="caution">
    <text evidence="2">Lacks conserved residue(s) required for the propagation of feature annotation.</text>
</comment>
<name>T0RJ13_SAPDV</name>